<organism evidence="2 3">
    <name type="scientific">Endocarpon pusillum</name>
    <dbReference type="NCBI Taxonomy" id="364733"/>
    <lineage>
        <taxon>Eukaryota</taxon>
        <taxon>Fungi</taxon>
        <taxon>Dikarya</taxon>
        <taxon>Ascomycota</taxon>
        <taxon>Pezizomycotina</taxon>
        <taxon>Eurotiomycetes</taxon>
        <taxon>Chaetothyriomycetidae</taxon>
        <taxon>Verrucariales</taxon>
        <taxon>Verrucariaceae</taxon>
        <taxon>Endocarpon</taxon>
    </lineage>
</organism>
<evidence type="ECO:0000313" key="3">
    <source>
        <dbReference type="Proteomes" id="UP000606974"/>
    </source>
</evidence>
<sequence>MSKLIPSRKFYHHIATTKTRRTPSADVVLEGSSVSSGEAHESNHPFMRGHRPVSAPPSSSKRIARIDRHLPDHPSLPELDFVTDIHLHGKVSANSQSSSAGSLNLFPRPLTFRRTVTNPSPLVSPTPVGRGKQDAAFAKDCLRCEHVEERPMTRGKSPKSKRRSSVTSVLCLPGRQDALSATKANCAFQNIEGNPFTDRLGLARLGSNKRRSSNASLSTLKIPRSFRPSISRGSSIYSRDIKDTSVLQRPGLANEFSASLQSLPQPGLTLATSYDGTLNSDFGQRSQDLEAKHDVSPCRSRESQSKKDGYLPQTPTPPARSPLRETAQVGTASSDTFGRRMAIPRINIARSSDDVFGAAPVMAESRNDRTVVVEDGRVLKRVRAVESKLSQEDLVRYGGKTAPGGVGWI</sequence>
<evidence type="ECO:0000256" key="1">
    <source>
        <dbReference type="SAM" id="MobiDB-lite"/>
    </source>
</evidence>
<evidence type="ECO:0000313" key="2">
    <source>
        <dbReference type="EMBL" id="KAF7507666.1"/>
    </source>
</evidence>
<name>A0A8H7AIH2_9EURO</name>
<protein>
    <submittedName>
        <fullName evidence="2">Uncharacterized protein</fullName>
    </submittedName>
</protein>
<feature type="compositionally biased region" description="Basic and acidic residues" evidence="1">
    <location>
        <begin position="288"/>
        <end position="309"/>
    </location>
</feature>
<feature type="region of interest" description="Disordered" evidence="1">
    <location>
        <begin position="33"/>
        <end position="59"/>
    </location>
</feature>
<proteinExistence type="predicted"/>
<dbReference type="OrthoDB" id="10404368at2759"/>
<gene>
    <name evidence="2" type="ORF">GJ744_010219</name>
</gene>
<comment type="caution">
    <text evidence="2">The sequence shown here is derived from an EMBL/GenBank/DDBJ whole genome shotgun (WGS) entry which is preliminary data.</text>
</comment>
<dbReference type="Proteomes" id="UP000606974">
    <property type="component" value="Unassembled WGS sequence"/>
</dbReference>
<dbReference type="EMBL" id="JAACFV010000065">
    <property type="protein sequence ID" value="KAF7507666.1"/>
    <property type="molecule type" value="Genomic_DNA"/>
</dbReference>
<reference evidence="2" key="1">
    <citation type="submission" date="2020-02" db="EMBL/GenBank/DDBJ databases">
        <authorList>
            <person name="Palmer J.M."/>
        </authorList>
    </citation>
    <scope>NUCLEOTIDE SEQUENCE</scope>
    <source>
        <strain evidence="2">EPUS1.4</strain>
        <tissue evidence="2">Thallus</tissue>
    </source>
</reference>
<accession>A0A8H7AIH2</accession>
<dbReference type="AlphaFoldDB" id="A0A8H7AIH2"/>
<feature type="region of interest" description="Disordered" evidence="1">
    <location>
        <begin position="288"/>
        <end position="334"/>
    </location>
</feature>
<keyword evidence="3" id="KW-1185">Reference proteome</keyword>